<evidence type="ECO:0000259" key="2">
    <source>
        <dbReference type="SMART" id="SM00974"/>
    </source>
</evidence>
<keyword evidence="4" id="KW-1185">Reference proteome</keyword>
<keyword evidence="1" id="KW-0175">Coiled coil</keyword>
<dbReference type="AlphaFoldDB" id="U6SRE1"/>
<dbReference type="InterPro" id="IPR018306">
    <property type="entry name" value="Phage_T5_Orf172_DNA-bd"/>
</dbReference>
<evidence type="ECO:0000313" key="3">
    <source>
        <dbReference type="EMBL" id="ERN53917.1"/>
    </source>
</evidence>
<dbReference type="Proteomes" id="UP000017170">
    <property type="component" value="Unassembled WGS sequence"/>
</dbReference>
<comment type="caution">
    <text evidence="3">The sequence shown here is derived from an EMBL/GenBank/DDBJ whole genome shotgun (WGS) entry which is preliminary data.</text>
</comment>
<evidence type="ECO:0000256" key="1">
    <source>
        <dbReference type="SAM" id="Coils"/>
    </source>
</evidence>
<dbReference type="EMBL" id="ATAE01000013">
    <property type="protein sequence ID" value="ERN53917.1"/>
    <property type="molecule type" value="Genomic_DNA"/>
</dbReference>
<dbReference type="PATRIC" id="fig|1188261.3.peg.1252"/>
<dbReference type="RefSeq" id="WP_022627575.1">
    <property type="nucleotide sequence ID" value="NZ_ATAE01000013.1"/>
</dbReference>
<feature type="coiled-coil region" evidence="1">
    <location>
        <begin position="11"/>
        <end position="92"/>
    </location>
</feature>
<protein>
    <submittedName>
        <fullName evidence="3">Chromosome segregation ATPase</fullName>
    </submittedName>
</protein>
<feature type="domain" description="Bacteriophage T5 Orf172 DNA-binding" evidence="2">
    <location>
        <begin position="353"/>
        <end position="436"/>
    </location>
</feature>
<name>U6SRE1_9BACI</name>
<organism evidence="3 4">
    <name type="scientific">Alkalihalophilus marmarensis DSM 21297</name>
    <dbReference type="NCBI Taxonomy" id="1188261"/>
    <lineage>
        <taxon>Bacteria</taxon>
        <taxon>Bacillati</taxon>
        <taxon>Bacillota</taxon>
        <taxon>Bacilli</taxon>
        <taxon>Bacillales</taxon>
        <taxon>Bacillaceae</taxon>
        <taxon>Alkalihalophilus</taxon>
    </lineage>
</organism>
<evidence type="ECO:0000313" key="4">
    <source>
        <dbReference type="Proteomes" id="UP000017170"/>
    </source>
</evidence>
<gene>
    <name evidence="3" type="ORF">A33I_09325</name>
</gene>
<dbReference type="Pfam" id="PF13455">
    <property type="entry name" value="MUG113"/>
    <property type="match status" value="1"/>
</dbReference>
<feature type="coiled-coil region" evidence="1">
    <location>
        <begin position="249"/>
        <end position="337"/>
    </location>
</feature>
<reference evidence="3 4" key="1">
    <citation type="journal article" date="2013" name="Genome Announc.">
        <title>Genome Sequence of the Extreme Obligate Alkaliphile Bacillus marmarensis Strain DSM 21297.</title>
        <authorList>
            <person name="Wernick D.G."/>
            <person name="Choi K.Y."/>
            <person name="Tat C.A."/>
            <person name="Lafontaine Rivera J.G."/>
            <person name="Liao J.C."/>
        </authorList>
    </citation>
    <scope>NUCLEOTIDE SEQUENCE [LARGE SCALE GENOMIC DNA]</scope>
    <source>
        <strain evidence="3 4">DSM 21297</strain>
    </source>
</reference>
<accession>U6SRE1</accession>
<proteinExistence type="predicted"/>
<sequence>MFRKLKEWFQLNNAIAEKEKKIKQIDELLADKEKAKANIIAEAKLTAESDIREIAEEAIKRKRELEMVEQSLDKHQKEVDKLGRAAKKFKSESVGIKQLIEKFPQAVNLDMVQEELSLLEEAMGDGVLSTLVELNLHHQDSKLLRKEMTANNREIAKLLKAYEGRYSTKANKTIYHLMVIGLKAELQNILHKLKYANLDKSQDDAKALIDKYLTICGDGNANILPTITRFLSELEPLFRNAIQIEYKYYIQKEKEKEEQRLIKEQMKQEAEERKRLEEEKKKIEKEEGKYLTEIEKNTKLLENEQDETKIAALHARLAELNEQVEALEEQKSEIVKRANGRAGYVYVISNLGSFGENMFKVGMTRRLNPLDRIDELGNASVPFKFDIHAMVFSDNAVELEQKIHERLNAHRVNKINLRKEFFYSDVQQLQDIVQDIDETVEFKTTLLAEEFRQSQSIINEEEHTKEKTQIA</sequence>
<dbReference type="SMART" id="SM00974">
    <property type="entry name" value="T5orf172"/>
    <property type="match status" value="1"/>
</dbReference>